<name>A0ABV7LKD6_9GAMM</name>
<dbReference type="EMBL" id="JBHRUG010000012">
    <property type="protein sequence ID" value="MFC3282992.1"/>
    <property type="molecule type" value="Genomic_DNA"/>
</dbReference>
<gene>
    <name evidence="3" type="ORF">ACFOEV_05130</name>
</gene>
<keyword evidence="4" id="KW-1185">Reference proteome</keyword>
<feature type="domain" description="Aldehyde dehydrogenase" evidence="2">
    <location>
        <begin position="15"/>
        <end position="468"/>
    </location>
</feature>
<evidence type="ECO:0000259" key="2">
    <source>
        <dbReference type="Pfam" id="PF00171"/>
    </source>
</evidence>
<protein>
    <submittedName>
        <fullName evidence="3">Aldehyde dehydrogenase (NADP(+))</fullName>
    </submittedName>
</protein>
<sequence>MTLSGVMQIGQEAVSGNSATITAVNPATGERLEPVYSGGSKTEVERACELADAAYGTYRETSLEERAVFLETVAAEIESIGDDLIERAMAETGLPRVRLEGERGRTCGQLRLFASVVRAGEWLDVRLDPALPERQPLPRVDLRQRHIPLGPVAVFGASNFPLAFSVAGGDTASALAAGCPVVVKGHSAHPGTSELVGRAVQTAVKACDLPEGVFSLLFGSGREIGQALVADPRIQAVGFTGSRAGGTALLATAQARPQPIPVYAEMSSINPVFLLPEALKTRGKAIAEGFVASLTMGAGQFCTNPGLVIGVKGEALDAFLAVAGDAVQKSAAQTMLTPGIHGAYQDGVGRLAGHAKVREVARGQAGEGPYECQAGLFAAAASDFLADDALQAEVFGASALVIECADGVEMQRVAESLEGQLTATLQMDDGDLDAARALLPTLELKAGRVLANGWPTGVEVCHAMVHGGPFPATSDSRTTSVGSAAIHRFLRPVCYQSLPQELLPEALKDGNPWGMSRLVNGKRKG</sequence>
<dbReference type="Proteomes" id="UP001595579">
    <property type="component" value="Unassembled WGS sequence"/>
</dbReference>
<proteinExistence type="predicted"/>
<keyword evidence="1" id="KW-0560">Oxidoreductase</keyword>
<dbReference type="SUPFAM" id="SSF53720">
    <property type="entry name" value="ALDH-like"/>
    <property type="match status" value="1"/>
</dbReference>
<dbReference type="RefSeq" id="WP_386772064.1">
    <property type="nucleotide sequence ID" value="NZ_JBHRUG010000012.1"/>
</dbReference>
<evidence type="ECO:0000313" key="3">
    <source>
        <dbReference type="EMBL" id="MFC3282992.1"/>
    </source>
</evidence>
<comment type="caution">
    <text evidence="3">The sequence shown here is derived from an EMBL/GenBank/DDBJ whole genome shotgun (WGS) entry which is preliminary data.</text>
</comment>
<dbReference type="Pfam" id="PF00171">
    <property type="entry name" value="Aldedh"/>
    <property type="match status" value="1"/>
</dbReference>
<dbReference type="InterPro" id="IPR044151">
    <property type="entry name" value="ALDH_KGSADH"/>
</dbReference>
<dbReference type="InterPro" id="IPR015590">
    <property type="entry name" value="Aldehyde_DH_dom"/>
</dbReference>
<dbReference type="Gene3D" id="3.40.605.10">
    <property type="entry name" value="Aldehyde Dehydrogenase, Chain A, domain 1"/>
    <property type="match status" value="1"/>
</dbReference>
<dbReference type="CDD" id="cd07129">
    <property type="entry name" value="ALDH_KGSADH"/>
    <property type="match status" value="1"/>
</dbReference>
<dbReference type="PANTHER" id="PTHR43353">
    <property type="entry name" value="SUCCINATE-SEMIALDEHYDE DEHYDROGENASE, MITOCHONDRIAL"/>
    <property type="match status" value="1"/>
</dbReference>
<dbReference type="InterPro" id="IPR016163">
    <property type="entry name" value="Ald_DH_C"/>
</dbReference>
<dbReference type="PANTHER" id="PTHR43353:SF3">
    <property type="entry name" value="ALDEHYDE DEHYDROGENASE-RELATED"/>
    <property type="match status" value="1"/>
</dbReference>
<dbReference type="InterPro" id="IPR016161">
    <property type="entry name" value="Ald_DH/histidinol_DH"/>
</dbReference>
<accession>A0ABV7LKD6</accession>
<reference evidence="4" key="1">
    <citation type="journal article" date="2019" name="Int. J. Syst. Evol. Microbiol.">
        <title>The Global Catalogue of Microorganisms (GCM) 10K type strain sequencing project: providing services to taxonomists for standard genome sequencing and annotation.</title>
        <authorList>
            <consortium name="The Broad Institute Genomics Platform"/>
            <consortium name="The Broad Institute Genome Sequencing Center for Infectious Disease"/>
            <person name="Wu L."/>
            <person name="Ma J."/>
        </authorList>
    </citation>
    <scope>NUCLEOTIDE SEQUENCE [LARGE SCALE GENOMIC DNA]</scope>
    <source>
        <strain evidence="4">CECT 7698</strain>
    </source>
</reference>
<organism evidence="3 4">
    <name type="scientific">Litchfieldella rifensis</name>
    <dbReference type="NCBI Taxonomy" id="762643"/>
    <lineage>
        <taxon>Bacteria</taxon>
        <taxon>Pseudomonadati</taxon>
        <taxon>Pseudomonadota</taxon>
        <taxon>Gammaproteobacteria</taxon>
        <taxon>Oceanospirillales</taxon>
        <taxon>Halomonadaceae</taxon>
        <taxon>Litchfieldella</taxon>
    </lineage>
</organism>
<dbReference type="Gene3D" id="3.40.309.10">
    <property type="entry name" value="Aldehyde Dehydrogenase, Chain A, domain 2"/>
    <property type="match status" value="1"/>
</dbReference>
<evidence type="ECO:0000313" key="4">
    <source>
        <dbReference type="Proteomes" id="UP001595579"/>
    </source>
</evidence>
<dbReference type="InterPro" id="IPR016162">
    <property type="entry name" value="Ald_DH_N"/>
</dbReference>
<evidence type="ECO:0000256" key="1">
    <source>
        <dbReference type="ARBA" id="ARBA00023002"/>
    </source>
</evidence>
<dbReference type="InterPro" id="IPR050740">
    <property type="entry name" value="Aldehyde_DH_Superfamily"/>
</dbReference>